<comment type="similarity">
    <text evidence="1">Belongs to the short-chain dehydrogenases/reductases (SDR) family.</text>
</comment>
<dbReference type="EMBL" id="WSEK01000004">
    <property type="protein sequence ID" value="MVQ49098.1"/>
    <property type="molecule type" value="Genomic_DNA"/>
</dbReference>
<dbReference type="Gene3D" id="3.40.50.720">
    <property type="entry name" value="NAD(P)-binding Rossmann-like Domain"/>
    <property type="match status" value="1"/>
</dbReference>
<dbReference type="SUPFAM" id="SSF51735">
    <property type="entry name" value="NAD(P)-binding Rossmann-fold domains"/>
    <property type="match status" value="1"/>
</dbReference>
<dbReference type="Proteomes" id="UP000473525">
    <property type="component" value="Unassembled WGS sequence"/>
</dbReference>
<dbReference type="Pfam" id="PF13561">
    <property type="entry name" value="adh_short_C2"/>
    <property type="match status" value="1"/>
</dbReference>
<accession>A0A6L6XQ11</accession>
<keyword evidence="5" id="KW-1185">Reference proteome</keyword>
<evidence type="ECO:0000256" key="2">
    <source>
        <dbReference type="ARBA" id="ARBA00022857"/>
    </source>
</evidence>
<dbReference type="CDD" id="cd05233">
    <property type="entry name" value="SDR_c"/>
    <property type="match status" value="1"/>
</dbReference>
<dbReference type="PANTHER" id="PTHR43618">
    <property type="entry name" value="7-ALPHA-HYDROXYSTEROID DEHYDROGENASE"/>
    <property type="match status" value="1"/>
</dbReference>
<comment type="caution">
    <text evidence="4">The sequence shown here is derived from an EMBL/GenBank/DDBJ whole genome shotgun (WGS) entry which is preliminary data.</text>
</comment>
<protein>
    <submittedName>
        <fullName evidence="4">SDR family oxidoreductase</fullName>
    </submittedName>
</protein>
<dbReference type="GO" id="GO:0016491">
    <property type="term" value="F:oxidoreductase activity"/>
    <property type="evidence" value="ECO:0007669"/>
    <property type="project" value="UniProtKB-KW"/>
</dbReference>
<dbReference type="InterPro" id="IPR002347">
    <property type="entry name" value="SDR_fam"/>
</dbReference>
<evidence type="ECO:0000256" key="3">
    <source>
        <dbReference type="ARBA" id="ARBA00023002"/>
    </source>
</evidence>
<evidence type="ECO:0000313" key="4">
    <source>
        <dbReference type="EMBL" id="MVQ49098.1"/>
    </source>
</evidence>
<evidence type="ECO:0000256" key="1">
    <source>
        <dbReference type="ARBA" id="ARBA00006484"/>
    </source>
</evidence>
<dbReference type="PRINTS" id="PR00081">
    <property type="entry name" value="GDHRDH"/>
</dbReference>
<organism evidence="4 5">
    <name type="scientific">Nocardioides agri</name>
    <dbReference type="NCBI Taxonomy" id="2682843"/>
    <lineage>
        <taxon>Bacteria</taxon>
        <taxon>Bacillati</taxon>
        <taxon>Actinomycetota</taxon>
        <taxon>Actinomycetes</taxon>
        <taxon>Propionibacteriales</taxon>
        <taxon>Nocardioidaceae</taxon>
        <taxon>Nocardioides</taxon>
    </lineage>
</organism>
<dbReference type="FunFam" id="3.40.50.720:FF:000084">
    <property type="entry name" value="Short-chain dehydrogenase reductase"/>
    <property type="match status" value="1"/>
</dbReference>
<evidence type="ECO:0000313" key="5">
    <source>
        <dbReference type="Proteomes" id="UP000473525"/>
    </source>
</evidence>
<keyword evidence="3" id="KW-0560">Oxidoreductase</keyword>
<gene>
    <name evidence="4" type="ORF">GON03_07880</name>
</gene>
<sequence length="261" mass="26852">MDLQLTGKRAFVTGGSRGIGLAIARGLAREGAVVSIGARNPDGLAAAVDGLGQEGLTVHPYVVDVLDQAGLAAVVARSAEERGGLDLVVTNAGGSRGGGLQTSTPDDWAHTLDINVVHAATAIRAAIPWLERSGQGAALVIGSISGWKPRASSSYAVAKAAEIHLAPTLAVELARERIRVNTLSPGAVLFEGGRWAATRAKDPDGHDRFVADNLPGGRLVTLEEVADTACFLLSPRASGINGAHIAVDGAQDRPTDRPVYP</sequence>
<dbReference type="InterPro" id="IPR036291">
    <property type="entry name" value="NAD(P)-bd_dom_sf"/>
</dbReference>
<dbReference type="PANTHER" id="PTHR43618:SF8">
    <property type="entry name" value="7ALPHA-HYDROXYSTEROID DEHYDROGENASE"/>
    <property type="match status" value="1"/>
</dbReference>
<keyword evidence="2" id="KW-0521">NADP</keyword>
<reference evidence="4 5" key="1">
    <citation type="submission" date="2019-12" db="EMBL/GenBank/DDBJ databases">
        <authorList>
            <person name="Huq M.A."/>
        </authorList>
    </citation>
    <scope>NUCLEOTIDE SEQUENCE [LARGE SCALE GENOMIC DNA]</scope>
    <source>
        <strain evidence="4 5">MAH-18</strain>
    </source>
</reference>
<dbReference type="AlphaFoldDB" id="A0A6L6XQ11"/>
<name>A0A6L6XQ11_9ACTN</name>
<dbReference type="RefSeq" id="WP_181645056.1">
    <property type="nucleotide sequence ID" value="NZ_WSEK01000004.1"/>
</dbReference>
<dbReference type="InterPro" id="IPR052178">
    <property type="entry name" value="Sec_Metab_Biosynth_SDR"/>
</dbReference>
<proteinExistence type="inferred from homology"/>